<sequence length="60" mass="6594">MKKNVDTKISFNGSQTLGFGFKACPIWVETVGGVSRFKLNPNTNQGVALRGPTELRLKQL</sequence>
<organism evidence="1 2">
    <name type="scientific">Anabaena catenula FACHB-362</name>
    <dbReference type="NCBI Taxonomy" id="2692877"/>
    <lineage>
        <taxon>Bacteria</taxon>
        <taxon>Bacillati</taxon>
        <taxon>Cyanobacteriota</taxon>
        <taxon>Cyanophyceae</taxon>
        <taxon>Nostocales</taxon>
        <taxon>Nostocaceae</taxon>
        <taxon>Anabaena</taxon>
    </lineage>
</organism>
<dbReference type="Proteomes" id="UP000660381">
    <property type="component" value="Unassembled WGS sequence"/>
</dbReference>
<accession>A0ABR8J966</accession>
<evidence type="ECO:0000313" key="1">
    <source>
        <dbReference type="EMBL" id="MBD2694913.1"/>
    </source>
</evidence>
<keyword evidence="2" id="KW-1185">Reference proteome</keyword>
<comment type="caution">
    <text evidence="1">The sequence shown here is derived from an EMBL/GenBank/DDBJ whole genome shotgun (WGS) entry which is preliminary data.</text>
</comment>
<dbReference type="EMBL" id="JACJTQ010000066">
    <property type="protein sequence ID" value="MBD2694913.1"/>
    <property type="molecule type" value="Genomic_DNA"/>
</dbReference>
<evidence type="ECO:0000313" key="2">
    <source>
        <dbReference type="Proteomes" id="UP000660381"/>
    </source>
</evidence>
<protein>
    <submittedName>
        <fullName evidence="1">Uncharacterized protein</fullName>
    </submittedName>
</protein>
<dbReference type="RefSeq" id="WP_190909031.1">
    <property type="nucleotide sequence ID" value="NZ_JACJTQ010000066.1"/>
</dbReference>
<proteinExistence type="predicted"/>
<name>A0ABR8J966_9NOST</name>
<reference evidence="1 2" key="1">
    <citation type="journal article" date="2020" name="ISME J.">
        <title>Comparative genomics reveals insights into cyanobacterial evolution and habitat adaptation.</title>
        <authorList>
            <person name="Chen M.Y."/>
            <person name="Teng W.K."/>
            <person name="Zhao L."/>
            <person name="Hu C.X."/>
            <person name="Zhou Y.K."/>
            <person name="Han B.P."/>
            <person name="Song L.R."/>
            <person name="Shu W.S."/>
        </authorList>
    </citation>
    <scope>NUCLEOTIDE SEQUENCE [LARGE SCALE GENOMIC DNA]</scope>
    <source>
        <strain evidence="1 2">FACHB-362</strain>
    </source>
</reference>
<gene>
    <name evidence="1" type="ORF">H6G68_24790</name>
</gene>